<sequence>MSDAARQLSDTLRAPLPAAFDQLTDTDLAELDRHLKAGMARRREALDAAIGSSLDIVPRLMRPAIKKALGL</sequence>
<protein>
    <submittedName>
        <fullName evidence="1">Uncharacterized protein</fullName>
    </submittedName>
</protein>
<reference evidence="1 2" key="1">
    <citation type="submission" date="2019-11" db="EMBL/GenBank/DDBJ databases">
        <title>Nocardia sp. nov. CT2-14 isolated from soil.</title>
        <authorList>
            <person name="Kanchanasin P."/>
            <person name="Tanasupawat S."/>
            <person name="Yuki M."/>
            <person name="Kudo T."/>
        </authorList>
    </citation>
    <scope>NUCLEOTIDE SEQUENCE [LARGE SCALE GENOMIC DNA]</scope>
    <source>
        <strain evidence="1 2">CT2-14</strain>
    </source>
</reference>
<dbReference type="RefSeq" id="WP_154790807.1">
    <property type="nucleotide sequence ID" value="NZ_WMBB01000014.1"/>
</dbReference>
<gene>
    <name evidence="1" type="ORF">GLP40_26915</name>
</gene>
<dbReference type="AlphaFoldDB" id="A0A6I3L6S4"/>
<dbReference type="EMBL" id="WMBB01000014">
    <property type="protein sequence ID" value="MTE16384.1"/>
    <property type="molecule type" value="Genomic_DNA"/>
</dbReference>
<keyword evidence="2" id="KW-1185">Reference proteome</keyword>
<dbReference type="Proteomes" id="UP000432464">
    <property type="component" value="Unassembled WGS sequence"/>
</dbReference>
<evidence type="ECO:0000313" key="1">
    <source>
        <dbReference type="EMBL" id="MTE16384.1"/>
    </source>
</evidence>
<proteinExistence type="predicted"/>
<comment type="caution">
    <text evidence="1">The sequence shown here is derived from an EMBL/GenBank/DDBJ whole genome shotgun (WGS) entry which is preliminary data.</text>
</comment>
<evidence type="ECO:0000313" key="2">
    <source>
        <dbReference type="Proteomes" id="UP000432464"/>
    </source>
</evidence>
<organism evidence="1 2">
    <name type="scientific">Nocardia aurantiaca</name>
    <dbReference type="NCBI Taxonomy" id="2675850"/>
    <lineage>
        <taxon>Bacteria</taxon>
        <taxon>Bacillati</taxon>
        <taxon>Actinomycetota</taxon>
        <taxon>Actinomycetes</taxon>
        <taxon>Mycobacteriales</taxon>
        <taxon>Nocardiaceae</taxon>
        <taxon>Nocardia</taxon>
    </lineage>
</organism>
<name>A0A6I3L6S4_9NOCA</name>
<accession>A0A6I3L6S4</accession>